<evidence type="ECO:0000256" key="3">
    <source>
        <dbReference type="SAM" id="Phobius"/>
    </source>
</evidence>
<proteinExistence type="predicted"/>
<dbReference type="Pfam" id="PF15980">
    <property type="entry name" value="ComGF"/>
    <property type="match status" value="1"/>
</dbReference>
<keyword evidence="3" id="KW-0812">Transmembrane</keyword>
<organism evidence="4 5">
    <name type="scientific">Mesobacillus zeae</name>
    <dbReference type="NCBI Taxonomy" id="1917180"/>
    <lineage>
        <taxon>Bacteria</taxon>
        <taxon>Bacillati</taxon>
        <taxon>Bacillota</taxon>
        <taxon>Bacilli</taxon>
        <taxon>Bacillales</taxon>
        <taxon>Bacillaceae</taxon>
        <taxon>Mesobacillus</taxon>
    </lineage>
</organism>
<keyword evidence="3" id="KW-1133">Transmembrane helix</keyword>
<dbReference type="GO" id="GO:0030420">
    <property type="term" value="P:establishment of competence for transformation"/>
    <property type="evidence" value="ECO:0007669"/>
    <property type="project" value="UniProtKB-KW"/>
</dbReference>
<sequence>MAIEKKSVQYAGLLNERGFTLAEMLLALTVFFVIMSMLPAGLNTVLKDGFSARRIQGFEWKVFNSQMKRELREAELVTVKKEKLIVQKGSNIILYEKYGNSIRRRVNYAGHEVMLQNVSQMKFSAAENGVGIYVKDGWDKEYSSNVRSFITLEVRE</sequence>
<dbReference type="RefSeq" id="WP_119113754.1">
    <property type="nucleotide sequence ID" value="NZ_CBCSEO010000005.1"/>
</dbReference>
<keyword evidence="5" id="KW-1185">Reference proteome</keyword>
<dbReference type="EMBL" id="QWVT01000024">
    <property type="protein sequence ID" value="RID83979.1"/>
    <property type="molecule type" value="Genomic_DNA"/>
</dbReference>
<reference evidence="4 5" key="1">
    <citation type="submission" date="2018-08" db="EMBL/GenBank/DDBJ databases">
        <title>Bacillus jemisoniae sp. nov., Bacillus chryseoplanitiae sp. nov., Bacillus resnikiae sp. nov., and Bacillus frankliniae sp. nov., isolated from Viking spacecraft and associated surfaces.</title>
        <authorList>
            <person name="Seuylemezian A."/>
            <person name="Vaishampayan P."/>
        </authorList>
    </citation>
    <scope>NUCLEOTIDE SEQUENCE [LARGE SCALE GENOMIC DNA]</scope>
    <source>
        <strain evidence="4 5">JJ-247</strain>
    </source>
</reference>
<accession>A0A398B1Z6</accession>
<dbReference type="Proteomes" id="UP000265816">
    <property type="component" value="Unassembled WGS sequence"/>
</dbReference>
<gene>
    <name evidence="4" type="ORF">D1970_14800</name>
</gene>
<dbReference type="NCBIfam" id="TIGR02532">
    <property type="entry name" value="IV_pilin_GFxxxE"/>
    <property type="match status" value="1"/>
</dbReference>
<dbReference type="InterPro" id="IPR012902">
    <property type="entry name" value="N_methyl_site"/>
</dbReference>
<dbReference type="AlphaFoldDB" id="A0A398B1Z6"/>
<keyword evidence="2" id="KW-0178">Competence</keyword>
<keyword evidence="3" id="KW-0472">Membrane</keyword>
<dbReference type="Pfam" id="PF07963">
    <property type="entry name" value="N_methyl"/>
    <property type="match status" value="1"/>
</dbReference>
<dbReference type="NCBIfam" id="NF041002">
    <property type="entry name" value="pilin_ComGF"/>
    <property type="match status" value="1"/>
</dbReference>
<name>A0A398B1Z6_9BACI</name>
<comment type="caution">
    <text evidence="4">The sequence shown here is derived from an EMBL/GenBank/DDBJ whole genome shotgun (WGS) entry which is preliminary data.</text>
</comment>
<dbReference type="InterPro" id="IPR016977">
    <property type="entry name" value="ComGF"/>
</dbReference>
<feature type="transmembrane region" description="Helical" evidence="3">
    <location>
        <begin position="24"/>
        <end position="46"/>
    </location>
</feature>
<evidence type="ECO:0000256" key="1">
    <source>
        <dbReference type="ARBA" id="ARBA00004241"/>
    </source>
</evidence>
<evidence type="ECO:0000256" key="2">
    <source>
        <dbReference type="ARBA" id="ARBA00023287"/>
    </source>
</evidence>
<evidence type="ECO:0000313" key="4">
    <source>
        <dbReference type="EMBL" id="RID83979.1"/>
    </source>
</evidence>
<dbReference type="GO" id="GO:0009986">
    <property type="term" value="C:cell surface"/>
    <property type="evidence" value="ECO:0007669"/>
    <property type="project" value="UniProtKB-SubCell"/>
</dbReference>
<evidence type="ECO:0000313" key="5">
    <source>
        <dbReference type="Proteomes" id="UP000265816"/>
    </source>
</evidence>
<protein>
    <submittedName>
        <fullName evidence="4">Prepilin-type N-terminal cleavage/methylation domain-containing protein</fullName>
    </submittedName>
</protein>
<comment type="subcellular location">
    <subcellularLocation>
        <location evidence="1">Cell surface</location>
    </subcellularLocation>
</comment>